<gene>
    <name evidence="2" type="ORF">HCN08_12070</name>
</gene>
<proteinExistence type="predicted"/>
<dbReference type="Pfam" id="PF12680">
    <property type="entry name" value="SnoaL_2"/>
    <property type="match status" value="1"/>
</dbReference>
<comment type="caution">
    <text evidence="2">The sequence shown here is derived from an EMBL/GenBank/DDBJ whole genome shotgun (WGS) entry which is preliminary data.</text>
</comment>
<dbReference type="Gene3D" id="3.10.450.50">
    <property type="match status" value="1"/>
</dbReference>
<dbReference type="RefSeq" id="WP_167982992.1">
    <property type="nucleotide sequence ID" value="NZ_JAATEJ010000007.1"/>
</dbReference>
<sequence>MSNVEIVRKMYDDFFVRGDSDAVVAVLDPAIEWAEPDLEFLPYAGLTKGRDKVSELVFPHIPRTYEQLLFRPEVFIDGGETVTVMGECVAKGFGNPEERFPFAHVVRLRDGLVVRFDHFVDTHKIARTLRAG</sequence>
<name>A0ABX0ZNG6_9ACTN</name>
<evidence type="ECO:0000313" key="2">
    <source>
        <dbReference type="EMBL" id="NJP44127.1"/>
    </source>
</evidence>
<dbReference type="InterPro" id="IPR032710">
    <property type="entry name" value="NTF2-like_dom_sf"/>
</dbReference>
<dbReference type="SUPFAM" id="SSF54427">
    <property type="entry name" value="NTF2-like"/>
    <property type="match status" value="1"/>
</dbReference>
<feature type="domain" description="SnoaL-like" evidence="1">
    <location>
        <begin position="7"/>
        <end position="115"/>
    </location>
</feature>
<keyword evidence="3" id="KW-1185">Reference proteome</keyword>
<dbReference type="InterPro" id="IPR037401">
    <property type="entry name" value="SnoaL-like"/>
</dbReference>
<dbReference type="Proteomes" id="UP000734511">
    <property type="component" value="Unassembled WGS sequence"/>
</dbReference>
<protein>
    <submittedName>
        <fullName evidence="2">SnoaL-like domain-containing protein</fullName>
    </submittedName>
</protein>
<organism evidence="2 3">
    <name type="scientific">Actinacidiphila epipremni</name>
    <dbReference type="NCBI Taxonomy" id="2053013"/>
    <lineage>
        <taxon>Bacteria</taxon>
        <taxon>Bacillati</taxon>
        <taxon>Actinomycetota</taxon>
        <taxon>Actinomycetes</taxon>
        <taxon>Kitasatosporales</taxon>
        <taxon>Streptomycetaceae</taxon>
        <taxon>Actinacidiphila</taxon>
    </lineage>
</organism>
<dbReference type="EMBL" id="JAATEJ010000007">
    <property type="protein sequence ID" value="NJP44127.1"/>
    <property type="molecule type" value="Genomic_DNA"/>
</dbReference>
<dbReference type="PANTHER" id="PTHR41252:SF1">
    <property type="entry name" value="BLR2505 PROTEIN"/>
    <property type="match status" value="1"/>
</dbReference>
<accession>A0ABX0ZNG6</accession>
<dbReference type="PANTHER" id="PTHR41252">
    <property type="entry name" value="BLR2505 PROTEIN"/>
    <property type="match status" value="1"/>
</dbReference>
<evidence type="ECO:0000313" key="3">
    <source>
        <dbReference type="Proteomes" id="UP000734511"/>
    </source>
</evidence>
<evidence type="ECO:0000259" key="1">
    <source>
        <dbReference type="Pfam" id="PF12680"/>
    </source>
</evidence>
<reference evidence="2 3" key="1">
    <citation type="submission" date="2020-03" db="EMBL/GenBank/DDBJ databases">
        <title>WGS of actinomycetes isolated from Thailand.</title>
        <authorList>
            <person name="Thawai C."/>
        </authorList>
    </citation>
    <scope>NUCLEOTIDE SEQUENCE [LARGE SCALE GENOMIC DNA]</scope>
    <source>
        <strain evidence="2 3">PRB2-1</strain>
    </source>
</reference>